<organism evidence="1 2">
    <name type="scientific">Streptomyces lavendulocolor</name>
    <dbReference type="NCBI Taxonomy" id="67316"/>
    <lineage>
        <taxon>Bacteria</taxon>
        <taxon>Bacillati</taxon>
        <taxon>Actinomycetota</taxon>
        <taxon>Actinomycetes</taxon>
        <taxon>Kitasatosporales</taxon>
        <taxon>Streptomycetaceae</taxon>
        <taxon>Streptomyces</taxon>
    </lineage>
</organism>
<protein>
    <submittedName>
        <fullName evidence="1">Uncharacterized protein</fullName>
    </submittedName>
</protein>
<proteinExistence type="predicted"/>
<dbReference type="RefSeq" id="WP_359658762.1">
    <property type="nucleotide sequence ID" value="NZ_JBEXZP010000399.1"/>
</dbReference>
<reference evidence="1 2" key="1">
    <citation type="submission" date="2024-06" db="EMBL/GenBank/DDBJ databases">
        <title>The Natural Products Discovery Center: Release of the First 8490 Sequenced Strains for Exploring Actinobacteria Biosynthetic Diversity.</title>
        <authorList>
            <person name="Kalkreuter E."/>
            <person name="Kautsar S.A."/>
            <person name="Yang D."/>
            <person name="Bader C.D."/>
            <person name="Teijaro C.N."/>
            <person name="Fluegel L."/>
            <person name="Davis C.M."/>
            <person name="Simpson J.R."/>
            <person name="Lauterbach L."/>
            <person name="Steele A.D."/>
            <person name="Gui C."/>
            <person name="Meng S."/>
            <person name="Li G."/>
            <person name="Viehrig K."/>
            <person name="Ye F."/>
            <person name="Su P."/>
            <person name="Kiefer A.F."/>
            <person name="Nichols A."/>
            <person name="Cepeda A.J."/>
            <person name="Yan W."/>
            <person name="Fan B."/>
            <person name="Jiang Y."/>
            <person name="Adhikari A."/>
            <person name="Zheng C.-J."/>
            <person name="Schuster L."/>
            <person name="Cowan T.M."/>
            <person name="Smanski M.J."/>
            <person name="Chevrette M.G."/>
            <person name="De Carvalho L.P.S."/>
            <person name="Shen B."/>
        </authorList>
    </citation>
    <scope>NUCLEOTIDE SEQUENCE [LARGE SCALE GENOMIC DNA]</scope>
    <source>
        <strain evidence="1 2">NPDC006337</strain>
    </source>
</reference>
<keyword evidence="2" id="KW-1185">Reference proteome</keyword>
<name>A0ABV2WFP8_9ACTN</name>
<evidence type="ECO:0000313" key="1">
    <source>
        <dbReference type="EMBL" id="MEU0712152.1"/>
    </source>
</evidence>
<accession>A0ABV2WFP8</accession>
<evidence type="ECO:0000313" key="2">
    <source>
        <dbReference type="Proteomes" id="UP001550378"/>
    </source>
</evidence>
<dbReference type="Proteomes" id="UP001550378">
    <property type="component" value="Unassembled WGS sequence"/>
</dbReference>
<sequence length="179" mass="19461">MPVVIGLRSLCVVGRREGGAAMQAWEAALEQLCAVNVPEDESARPPDELFDAVDDLIDAYGADDIAEIVAKAVTTGRVSVREATTFLGIAQWSGTDNGASLRHTLDGWVRRADDTVHLHIALHQEFWPLPTAVEMNAKLTEIIARYPEHQAICTHKIATRQLHEETRACGLSDGSGPEP</sequence>
<gene>
    <name evidence="1" type="ORF">ABZ508_32825</name>
</gene>
<dbReference type="EMBL" id="JBEXZR010000050">
    <property type="protein sequence ID" value="MEU0712152.1"/>
    <property type="molecule type" value="Genomic_DNA"/>
</dbReference>
<comment type="caution">
    <text evidence="1">The sequence shown here is derived from an EMBL/GenBank/DDBJ whole genome shotgun (WGS) entry which is preliminary data.</text>
</comment>